<dbReference type="OrthoDB" id="9788100at2"/>
<evidence type="ECO:0000256" key="1">
    <source>
        <dbReference type="ARBA" id="ARBA00022500"/>
    </source>
</evidence>
<dbReference type="Proteomes" id="UP000006094">
    <property type="component" value="Chromosome"/>
</dbReference>
<dbReference type="Gene3D" id="3.40.1550.10">
    <property type="entry name" value="CheC-like"/>
    <property type="match status" value="1"/>
</dbReference>
<reference evidence="3 4" key="1">
    <citation type="journal article" date="2012" name="PLoS ONE">
        <title>The purine-utilizing bacterium Clostridium acidurici 9a: a genome-guided metabolic reconsideration.</title>
        <authorList>
            <person name="Hartwich K."/>
            <person name="Poehlein A."/>
            <person name="Daniel R."/>
        </authorList>
    </citation>
    <scope>NUCLEOTIDE SEQUENCE [LARGE SCALE GENOMIC DNA]</scope>
    <source>
        <strain evidence="4">ATCC 7906 / DSM 604 / BCRC 14475 / CIP 104303 / KCTC 5404 / NCIMB 10678 / 9a</strain>
    </source>
</reference>
<evidence type="ECO:0000313" key="3">
    <source>
        <dbReference type="EMBL" id="AFS79566.1"/>
    </source>
</evidence>
<evidence type="ECO:0000259" key="2">
    <source>
        <dbReference type="Pfam" id="PF13690"/>
    </source>
</evidence>
<evidence type="ECO:0000313" key="4">
    <source>
        <dbReference type="Proteomes" id="UP000006094"/>
    </source>
</evidence>
<dbReference type="KEGG" id="cad:Curi_c25710"/>
<protein>
    <submittedName>
        <fullName evidence="3">CheC-like family protein</fullName>
    </submittedName>
</protein>
<dbReference type="PANTHER" id="PTHR39452:SF1">
    <property type="entry name" value="CHEY-P PHOSPHATASE CHEX"/>
    <property type="match status" value="1"/>
</dbReference>
<dbReference type="eggNOG" id="COG1406">
    <property type="taxonomic scope" value="Bacteria"/>
</dbReference>
<keyword evidence="4" id="KW-1185">Reference proteome</keyword>
<dbReference type="CDD" id="cd17906">
    <property type="entry name" value="CheX"/>
    <property type="match status" value="1"/>
</dbReference>
<organism evidence="3 4">
    <name type="scientific">Gottschalkia acidurici (strain ATCC 7906 / DSM 604 / BCRC 14475 / CIP 104303 / KCTC 5404 / NCIMB 10678 / 9a)</name>
    <name type="common">Clostridium acidurici</name>
    <dbReference type="NCBI Taxonomy" id="1128398"/>
    <lineage>
        <taxon>Bacteria</taxon>
        <taxon>Bacillati</taxon>
        <taxon>Bacillota</taxon>
        <taxon>Tissierellia</taxon>
        <taxon>Tissierellales</taxon>
        <taxon>Gottschalkiaceae</taxon>
        <taxon>Gottschalkia</taxon>
    </lineage>
</organism>
<dbReference type="RefSeq" id="WP_014968700.1">
    <property type="nucleotide sequence ID" value="NC_018664.1"/>
</dbReference>
<feature type="domain" description="Chemotaxis phosphatase CheX-like" evidence="2">
    <location>
        <begin position="44"/>
        <end position="136"/>
    </location>
</feature>
<dbReference type="PATRIC" id="fig|1128398.3.peg.2647"/>
<dbReference type="EMBL" id="CP003326">
    <property type="protein sequence ID" value="AFS79566.1"/>
    <property type="molecule type" value="Genomic_DNA"/>
</dbReference>
<dbReference type="GO" id="GO:0006935">
    <property type="term" value="P:chemotaxis"/>
    <property type="evidence" value="ECO:0007669"/>
    <property type="project" value="UniProtKB-KW"/>
</dbReference>
<proteinExistence type="predicted"/>
<gene>
    <name evidence="3" type="ordered locus">Curi_c25710</name>
</gene>
<dbReference type="STRING" id="1128398.Curi_c25710"/>
<dbReference type="PANTHER" id="PTHR39452">
    <property type="entry name" value="CHEY-P PHOSPHATASE CHEX"/>
    <property type="match status" value="1"/>
</dbReference>
<dbReference type="Pfam" id="PF13690">
    <property type="entry name" value="CheX"/>
    <property type="match status" value="1"/>
</dbReference>
<dbReference type="InterPro" id="IPR038756">
    <property type="entry name" value="CheX-like"/>
</dbReference>
<dbReference type="AlphaFoldDB" id="K0B4R3"/>
<dbReference type="InterPro" id="IPR028051">
    <property type="entry name" value="CheX-like_dom"/>
</dbReference>
<keyword evidence="1" id="KW-0145">Chemotaxis</keyword>
<sequence>MKVEYINSFYKAIQDIFKLMLDLDVERGELQVADEMISGKDANVMLGVTGDLKGTVFFSFTKDMTLEMVKIMSGMDMDEIDKFVSSAIGEVVNIVGGNALIDLNSYSCTCDITPPQIILGEYKSISMSDNKAILIPLKTSIGEFDVNIFLAE</sequence>
<dbReference type="InterPro" id="IPR028976">
    <property type="entry name" value="CheC-like_sf"/>
</dbReference>
<dbReference type="SUPFAM" id="SSF103039">
    <property type="entry name" value="CheC-like"/>
    <property type="match status" value="1"/>
</dbReference>
<accession>K0B4R3</accession>
<dbReference type="HOGENOM" id="CLU_116290_1_0_9"/>
<name>K0B4R3_GOTA9</name>